<evidence type="ECO:0000313" key="7">
    <source>
        <dbReference type="Proteomes" id="UP000230556"/>
    </source>
</evidence>
<sequence length="50" mass="5489">MLLARVRQAMKRVDDGTYGKCTKCGNMINTDRLGIDPTADLCVECAKNAK</sequence>
<evidence type="ECO:0000256" key="2">
    <source>
        <dbReference type="ARBA" id="ARBA00022771"/>
    </source>
</evidence>
<keyword evidence="2" id="KW-0863">Zinc-finger</keyword>
<dbReference type="GO" id="GO:0008270">
    <property type="term" value="F:zinc ion binding"/>
    <property type="evidence" value="ECO:0007669"/>
    <property type="project" value="UniProtKB-KW"/>
</dbReference>
<comment type="caution">
    <text evidence="6">The sequence shown here is derived from an EMBL/GenBank/DDBJ whole genome shotgun (WGS) entry which is preliminary data.</text>
</comment>
<keyword evidence="1" id="KW-0479">Metal-binding</keyword>
<dbReference type="PANTHER" id="PTHR33823">
    <property type="entry name" value="RNA POLYMERASE-BINDING TRANSCRIPTION FACTOR DKSA-RELATED"/>
    <property type="match status" value="1"/>
</dbReference>
<keyword evidence="3" id="KW-0862">Zinc</keyword>
<feature type="domain" description="Zinc finger DksA/TraR C4-type" evidence="5">
    <location>
        <begin position="16"/>
        <end position="46"/>
    </location>
</feature>
<dbReference type="Pfam" id="PF01258">
    <property type="entry name" value="zf-dskA_traR"/>
    <property type="match status" value="1"/>
</dbReference>
<evidence type="ECO:0000259" key="5">
    <source>
        <dbReference type="Pfam" id="PF01258"/>
    </source>
</evidence>
<feature type="zinc finger region" description="dksA C4-type" evidence="4">
    <location>
        <begin position="21"/>
        <end position="45"/>
    </location>
</feature>
<gene>
    <name evidence="6" type="ORF">COW38_03530</name>
</gene>
<proteinExistence type="predicted"/>
<dbReference type="PROSITE" id="PS51128">
    <property type="entry name" value="ZF_DKSA_2"/>
    <property type="match status" value="1"/>
</dbReference>
<dbReference type="EMBL" id="PFFO01000153">
    <property type="protein sequence ID" value="PIW07053.1"/>
    <property type="molecule type" value="Genomic_DNA"/>
</dbReference>
<accession>A0A2M7FMT9</accession>
<dbReference type="AlphaFoldDB" id="A0A2M7FMT9"/>
<evidence type="ECO:0000313" key="6">
    <source>
        <dbReference type="EMBL" id="PIW07053.1"/>
    </source>
</evidence>
<name>A0A2M7FMT9_9BACT</name>
<organism evidence="6 7">
    <name type="scientific">Candidatus Collierbacteria bacterium CG17_big_fil_post_rev_8_21_14_2_50_45_7</name>
    <dbReference type="NCBI Taxonomy" id="1974536"/>
    <lineage>
        <taxon>Bacteria</taxon>
        <taxon>Candidatus Collieribacteriota</taxon>
    </lineage>
</organism>
<reference evidence="7" key="1">
    <citation type="submission" date="2017-09" db="EMBL/GenBank/DDBJ databases">
        <title>Depth-based differentiation of microbial function through sediment-hosted aquifers and enrichment of novel symbionts in the deep terrestrial subsurface.</title>
        <authorList>
            <person name="Probst A.J."/>
            <person name="Ladd B."/>
            <person name="Jarett J.K."/>
            <person name="Geller-Mcgrath D.E."/>
            <person name="Sieber C.M.K."/>
            <person name="Emerson J.B."/>
            <person name="Anantharaman K."/>
            <person name="Thomas B.C."/>
            <person name="Malmstrom R."/>
            <person name="Stieglmeier M."/>
            <person name="Klingl A."/>
            <person name="Woyke T."/>
            <person name="Ryan C.M."/>
            <person name="Banfield J.F."/>
        </authorList>
    </citation>
    <scope>NUCLEOTIDE SEQUENCE [LARGE SCALE GENOMIC DNA]</scope>
</reference>
<evidence type="ECO:0000256" key="3">
    <source>
        <dbReference type="ARBA" id="ARBA00022833"/>
    </source>
</evidence>
<evidence type="ECO:0000256" key="1">
    <source>
        <dbReference type="ARBA" id="ARBA00022723"/>
    </source>
</evidence>
<dbReference type="Proteomes" id="UP000230556">
    <property type="component" value="Unassembled WGS sequence"/>
</dbReference>
<dbReference type="Gene3D" id="1.20.120.910">
    <property type="entry name" value="DksA, coiled-coil domain"/>
    <property type="match status" value="1"/>
</dbReference>
<dbReference type="SUPFAM" id="SSF57716">
    <property type="entry name" value="Glucocorticoid receptor-like (DNA-binding domain)"/>
    <property type="match status" value="1"/>
</dbReference>
<protein>
    <recommendedName>
        <fullName evidence="5">Zinc finger DksA/TraR C4-type domain-containing protein</fullName>
    </recommendedName>
</protein>
<evidence type="ECO:0000256" key="4">
    <source>
        <dbReference type="PROSITE-ProRule" id="PRU00510"/>
    </source>
</evidence>
<dbReference type="InterPro" id="IPR000962">
    <property type="entry name" value="Znf_DskA_TraR"/>
</dbReference>